<sequence>MFGNKNITTKELLKSVRQIEIKTSRIVNSYFSGQYHSAFKGHGIEFDEVRKYSIGDDVRAMDWKVSARYNEPFIKRFREERELNVIILADFSASTNFGFTKTKHNLIVEVSALLTFSALKNNDKVGLLIFTDTVEKFIPLGKGRNHVLRIIRELIEFEPKNIKTNIANTLEYFNRIQLRESITFLITDICSELPKKEIEITKKRHDFIVCLVNDMLEYELPNLGGTLVMSDSENGDFVYFDMSNKSIRNKYLSEQNKIMEYKLNFLKKNSIEKILLDTSSDYVNEIMKFFYKEKKIGL</sequence>
<dbReference type="Proteomes" id="UP000324638">
    <property type="component" value="Unassembled WGS sequence"/>
</dbReference>
<evidence type="ECO:0000313" key="2">
    <source>
        <dbReference type="EMBL" id="TXJ20924.1"/>
    </source>
</evidence>
<evidence type="ECO:0000259" key="1">
    <source>
        <dbReference type="Pfam" id="PF01882"/>
    </source>
</evidence>
<dbReference type="Pfam" id="PF01882">
    <property type="entry name" value="DUF58"/>
    <property type="match status" value="1"/>
</dbReference>
<dbReference type="RefSeq" id="WP_147738992.1">
    <property type="nucleotide sequence ID" value="NZ_SAXU01000001.1"/>
</dbReference>
<organism evidence="2 3">
    <name type="scientific">Brachyspira aalborgi</name>
    <dbReference type="NCBI Taxonomy" id="29522"/>
    <lineage>
        <taxon>Bacteria</taxon>
        <taxon>Pseudomonadati</taxon>
        <taxon>Spirochaetota</taxon>
        <taxon>Spirochaetia</taxon>
        <taxon>Brachyspirales</taxon>
        <taxon>Brachyspiraceae</taxon>
        <taxon>Brachyspira</taxon>
    </lineage>
</organism>
<dbReference type="EMBL" id="SAXU01000001">
    <property type="protein sequence ID" value="TXJ20924.1"/>
    <property type="molecule type" value="Genomic_DNA"/>
</dbReference>
<dbReference type="SUPFAM" id="SSF53300">
    <property type="entry name" value="vWA-like"/>
    <property type="match status" value="1"/>
</dbReference>
<dbReference type="InterPro" id="IPR036465">
    <property type="entry name" value="vWFA_dom_sf"/>
</dbReference>
<feature type="domain" description="DUF58" evidence="1">
    <location>
        <begin position="48"/>
        <end position="255"/>
    </location>
</feature>
<dbReference type="PANTHER" id="PTHR33608">
    <property type="entry name" value="BLL2464 PROTEIN"/>
    <property type="match status" value="1"/>
</dbReference>
<reference evidence="2 3" key="1">
    <citation type="journal article" date="1992" name="Lakartidningen">
        <title>[Penicillin V and not amoxicillin is the first choice preparation in acute otitis].</title>
        <authorList>
            <person name="Kamme C."/>
            <person name="Lundgren K."/>
            <person name="Prellner K."/>
        </authorList>
    </citation>
    <scope>NUCLEOTIDE SEQUENCE [LARGE SCALE GENOMIC DNA]</scope>
    <source>
        <strain evidence="2 3">513A</strain>
    </source>
</reference>
<dbReference type="PANTHER" id="PTHR33608:SF6">
    <property type="entry name" value="BLL2464 PROTEIN"/>
    <property type="match status" value="1"/>
</dbReference>
<comment type="caution">
    <text evidence="2">The sequence shown here is derived from an EMBL/GenBank/DDBJ whole genome shotgun (WGS) entry which is preliminary data.</text>
</comment>
<accession>A0A5C8D690</accession>
<protein>
    <submittedName>
        <fullName evidence="2">DUF58 domain-containing protein</fullName>
    </submittedName>
</protein>
<evidence type="ECO:0000313" key="3">
    <source>
        <dbReference type="Proteomes" id="UP000324638"/>
    </source>
</evidence>
<dbReference type="InterPro" id="IPR002881">
    <property type="entry name" value="DUF58"/>
</dbReference>
<gene>
    <name evidence="2" type="ORF">EPJ79_07285</name>
</gene>
<proteinExistence type="predicted"/>
<dbReference type="AlphaFoldDB" id="A0A5C8D690"/>
<name>A0A5C8D690_9SPIR</name>